<sequence>ILIFQLKKRLSAKEKETITLIETVAGHVKSCLIKHDAEI</sequence>
<protein>
    <submittedName>
        <fullName evidence="2">Uncharacterized protein</fullName>
    </submittedName>
</protein>
<keyword evidence="1" id="KW-1185">Reference proteome</keyword>
<reference evidence="2" key="1">
    <citation type="submission" date="2022-11" db="UniProtKB">
        <authorList>
            <consortium name="WormBaseParasite"/>
        </authorList>
    </citation>
    <scope>IDENTIFICATION</scope>
</reference>
<organism evidence="1 2">
    <name type="scientific">Romanomermis culicivorax</name>
    <name type="common">Nematode worm</name>
    <dbReference type="NCBI Taxonomy" id="13658"/>
    <lineage>
        <taxon>Eukaryota</taxon>
        <taxon>Metazoa</taxon>
        <taxon>Ecdysozoa</taxon>
        <taxon>Nematoda</taxon>
        <taxon>Enoplea</taxon>
        <taxon>Dorylaimia</taxon>
        <taxon>Mermithida</taxon>
        <taxon>Mermithoidea</taxon>
        <taxon>Mermithidae</taxon>
        <taxon>Romanomermis</taxon>
    </lineage>
</organism>
<proteinExistence type="predicted"/>
<dbReference type="Proteomes" id="UP000887565">
    <property type="component" value="Unplaced"/>
</dbReference>
<evidence type="ECO:0000313" key="2">
    <source>
        <dbReference type="WBParaSite" id="nRc.2.0.1.t19071-RA"/>
    </source>
</evidence>
<dbReference type="WBParaSite" id="nRc.2.0.1.t19071-RA">
    <property type="protein sequence ID" value="nRc.2.0.1.t19071-RA"/>
    <property type="gene ID" value="nRc.2.0.1.g19071"/>
</dbReference>
<evidence type="ECO:0000313" key="1">
    <source>
        <dbReference type="Proteomes" id="UP000887565"/>
    </source>
</evidence>
<name>A0A915IXZ3_ROMCU</name>
<dbReference type="AlphaFoldDB" id="A0A915IXZ3"/>
<accession>A0A915IXZ3</accession>